<feature type="binding site" evidence="12">
    <location>
        <position position="247"/>
    </location>
    <ligand>
        <name>Zn(2+)</name>
        <dbReference type="ChEBI" id="CHEBI:29105"/>
        <label>2</label>
    </ligand>
</feature>
<dbReference type="NCBIfam" id="TIGR03675">
    <property type="entry name" value="arCOG00543"/>
    <property type="match status" value="1"/>
</dbReference>
<dbReference type="Pfam" id="PF17214">
    <property type="entry name" value="KH_TffA"/>
    <property type="match status" value="1"/>
</dbReference>
<dbReference type="GO" id="GO:0003677">
    <property type="term" value="F:DNA binding"/>
    <property type="evidence" value="ECO:0007669"/>
    <property type="project" value="UniProtKB-KW"/>
</dbReference>
<dbReference type="SMART" id="SM00849">
    <property type="entry name" value="Lactamase_B"/>
    <property type="match status" value="1"/>
</dbReference>
<keyword evidence="9 12" id="KW-0805">Transcription regulation</keyword>
<dbReference type="InterPro" id="IPR036866">
    <property type="entry name" value="RibonucZ/Hydroxyglut_hydro"/>
</dbReference>
<dbReference type="HAMAP" id="MF_00870">
    <property type="entry name" value="FttA"/>
    <property type="match status" value="1"/>
</dbReference>
<dbReference type="CDD" id="cd02410">
    <property type="entry name" value="KH-II_CPSF_arch_rpt2"/>
    <property type="match status" value="1"/>
</dbReference>
<feature type="binding site" evidence="12">
    <location>
        <position position="603"/>
    </location>
    <ligand>
        <name>Zn(2+)</name>
        <dbReference type="ChEBI" id="CHEBI:29105"/>
        <label>2</label>
    </ligand>
</feature>
<feature type="domain" description="K Homology" evidence="13">
    <location>
        <begin position="97"/>
        <end position="164"/>
    </location>
</feature>
<dbReference type="GO" id="GO:0004521">
    <property type="term" value="F:RNA endonuclease activity"/>
    <property type="evidence" value="ECO:0007669"/>
    <property type="project" value="UniProtKB-UniRule"/>
</dbReference>
<evidence type="ECO:0000256" key="2">
    <source>
        <dbReference type="ARBA" id="ARBA00022722"/>
    </source>
</evidence>
<evidence type="ECO:0000313" key="16">
    <source>
        <dbReference type="EMBL" id="CAJ37458.1"/>
    </source>
</evidence>
<evidence type="ECO:0000256" key="10">
    <source>
        <dbReference type="ARBA" id="ARBA00023125"/>
    </source>
</evidence>
<comment type="subunit">
    <text evidence="12">Homodimer. Interacts with RNA polymerase (RNAP), interacts with the Spt4-Spt5 complex.</text>
</comment>
<evidence type="ECO:0000259" key="15">
    <source>
        <dbReference type="SMART" id="SM01027"/>
    </source>
</evidence>
<evidence type="ECO:0000313" key="17">
    <source>
        <dbReference type="Proteomes" id="UP000000663"/>
    </source>
</evidence>
<dbReference type="InterPro" id="IPR022712">
    <property type="entry name" value="Beta_Casp"/>
</dbReference>
<evidence type="ECO:0000256" key="12">
    <source>
        <dbReference type="HAMAP-Rule" id="MF_00870"/>
    </source>
</evidence>
<dbReference type="Gene3D" id="3.30.300.20">
    <property type="match status" value="1"/>
</dbReference>
<dbReference type="SUPFAM" id="SSF56281">
    <property type="entry name" value="Metallo-hydrolase/oxidoreductase"/>
    <property type="match status" value="1"/>
</dbReference>
<keyword evidence="2 12" id="KW-0540">Nuclease</keyword>
<dbReference type="InterPro" id="IPR015946">
    <property type="entry name" value="KH_dom-like_a/b"/>
</dbReference>
<reference evidence="16 17" key="1">
    <citation type="journal article" date="2006" name="Science">
        <title>Genome of rice cluster I archaea -- the key methane producers in the rice rhizosphere.</title>
        <authorList>
            <person name="Erkel C."/>
            <person name="Kube M."/>
            <person name="Reinhardt R."/>
            <person name="Liesack W."/>
        </authorList>
    </citation>
    <scope>NUCLEOTIDE SEQUENCE [LARGE SCALE GENOMIC DNA]</scope>
    <source>
        <strain evidence="17">DSM 22066 / NBRC 105507 / MRE50</strain>
    </source>
</reference>
<dbReference type="AlphaFoldDB" id="Q0W2D5"/>
<feature type="binding site" evidence="12">
    <location>
        <position position="242"/>
    </location>
    <ligand>
        <name>Zn(2+)</name>
        <dbReference type="ChEBI" id="CHEBI:29105"/>
        <label>1</label>
    </ligand>
</feature>
<name>Q0W2D5_METAR</name>
<keyword evidence="17" id="KW-1185">Reference proteome</keyword>
<feature type="binding site" evidence="12">
    <location>
        <position position="329"/>
    </location>
    <ligand>
        <name>Zn(2+)</name>
        <dbReference type="ChEBI" id="CHEBI:29105"/>
        <label>1</label>
    </ligand>
</feature>
<dbReference type="GO" id="GO:0004532">
    <property type="term" value="F:RNA exonuclease activity"/>
    <property type="evidence" value="ECO:0007669"/>
    <property type="project" value="UniProtKB-UniRule"/>
</dbReference>
<evidence type="ECO:0000256" key="8">
    <source>
        <dbReference type="ARBA" id="ARBA00022884"/>
    </source>
</evidence>
<keyword evidence="8 12" id="KW-0694">RNA-binding</keyword>
<protein>
    <recommendedName>
        <fullName evidence="12">Transcription termination factor FttA</fullName>
        <ecNumber evidence="12">3.1.-.-</ecNumber>
    </recommendedName>
</protein>
<feature type="region of interest" description="Metallo-beta-lactamase C-terminus" evidence="12">
    <location>
        <begin position="578"/>
        <end position="636"/>
    </location>
</feature>
<comment type="similarity">
    <text evidence="12">Belongs to the metallo-beta-lactamase superfamily. RNA-metabolizing metallo-beta-lactamase-like family. FttA subfamily.</text>
</comment>
<sequence length="636" mass="71404">MTIDDVLNELRAKIADKLPKGITISGLEFEGPELVIYTTEPRAFADNGDIIRSLAKDLRKRIVVRPDPKMLLDAEQAIDKIKQIVPAESGLSDFYFDPDTGEVIIEAEKPGLVIGRHGSTLREITKHIGWTPKVVRTPPIESKTVKDIRQYLRTVKDDRKQILKTIGRKIHRPVSTKDQWIRVTTLGGCKEVGRSSFLLSTPETRILIDCGVNTGAESNGTPYLYVPEVSPLSSIDAVVITHAHLDHCGIVPLLFKYGYEGPIYATPPTRDLSALLQLDYIEVANREGKRPPYDSALIREALKRTITLNYGDVTDIAPDVRLTFYNSGHILGSAIAHFHIGEGLYNVAFTGDFKYEKSKLFDAAVNNFPRVETVIMESTYGGMHDMQPARREAEIEIQQVIKQTLARGGKVLIPTFAVGRSQEVMIVLEEAIRRGIIDNVPVYLDGMIWEATAIHTTYPEYLNVELQDMIFHKGQNPFLSPSFVQVDSPQKREKILADPSPCIVLATSGMMNGGPVMEYLKTYGHDRRNTLIFVGYQAEGTLGRRIQKGWNELPMSVGGKTEIMKINLQVTTVDGFSGHSDRRQLMEYVKRMDPRPERIITNHGDENKCLDLASSIYKKYKLETKSPMNLETIRLI</sequence>
<keyword evidence="1 12" id="KW-0806">Transcription termination</keyword>
<dbReference type="InterPro" id="IPR004087">
    <property type="entry name" value="KH_dom"/>
</dbReference>
<dbReference type="GO" id="GO:0008270">
    <property type="term" value="F:zinc ion binding"/>
    <property type="evidence" value="ECO:0007669"/>
    <property type="project" value="UniProtKB-UniRule"/>
</dbReference>
<dbReference type="PATRIC" id="fig|351160.9.peg.822"/>
<dbReference type="OrthoDB" id="7155at2157"/>
<keyword evidence="11" id="KW-0804">Transcription</keyword>
<feature type="domain" description="Metallo-beta-lactamase" evidence="14">
    <location>
        <begin position="193"/>
        <end position="410"/>
    </location>
</feature>
<comment type="caution">
    <text evidence="12">Lacks conserved residue(s) required for the propagation of feature annotation.</text>
</comment>
<keyword evidence="7 12" id="KW-0269">Exonuclease</keyword>
<dbReference type="SMART" id="SM00322">
    <property type="entry name" value="KH"/>
    <property type="match status" value="1"/>
</dbReference>
<comment type="cofactor">
    <cofactor evidence="12">
        <name>Zn(2+)</name>
        <dbReference type="ChEBI" id="CHEBI:29105"/>
    </cofactor>
    <text evidence="12">Binds 2 Zn(2+) ions, which are required for nuclease activity.</text>
</comment>
<proteinExistence type="inferred from homology"/>
<organism evidence="16 17">
    <name type="scientific">Methanocella arvoryzae (strain DSM 22066 / NBRC 105507 / MRE50)</name>
    <dbReference type="NCBI Taxonomy" id="351160"/>
    <lineage>
        <taxon>Archaea</taxon>
        <taxon>Methanobacteriati</taxon>
        <taxon>Methanobacteriota</taxon>
        <taxon>Stenosarchaea group</taxon>
        <taxon>Methanomicrobia</taxon>
        <taxon>Methanocellales</taxon>
        <taxon>Methanocellaceae</taxon>
        <taxon>Methanocella</taxon>
    </lineage>
</organism>
<dbReference type="Proteomes" id="UP000000663">
    <property type="component" value="Chromosome"/>
</dbReference>
<dbReference type="STRING" id="351160.RCIX2365"/>
<feature type="binding site" evidence="12">
    <location>
        <position position="244"/>
    </location>
    <ligand>
        <name>Zn(2+)</name>
        <dbReference type="ChEBI" id="CHEBI:29105"/>
        <label>1</label>
    </ligand>
</feature>
<evidence type="ECO:0000256" key="9">
    <source>
        <dbReference type="ARBA" id="ARBA00023015"/>
    </source>
</evidence>
<feature type="binding site" evidence="12">
    <location>
        <position position="246"/>
    </location>
    <ligand>
        <name>Zn(2+)</name>
        <dbReference type="ChEBI" id="CHEBI:29105"/>
        <label>2</label>
    </ligand>
</feature>
<dbReference type="InterPro" id="IPR009019">
    <property type="entry name" value="KH_sf_prok-type"/>
</dbReference>
<dbReference type="Gene3D" id="3.40.50.10890">
    <property type="match status" value="1"/>
</dbReference>
<accession>Q0W2D5</accession>
<keyword evidence="10 12" id="KW-0238">DNA-binding</keyword>
<feature type="region of interest" description="KHa" evidence="12">
    <location>
        <begin position="4"/>
        <end position="71"/>
    </location>
</feature>
<keyword evidence="4 12" id="KW-0255">Endonuclease</keyword>
<evidence type="ECO:0000256" key="5">
    <source>
        <dbReference type="ARBA" id="ARBA00022801"/>
    </source>
</evidence>
<evidence type="ECO:0000256" key="7">
    <source>
        <dbReference type="ARBA" id="ARBA00022839"/>
    </source>
</evidence>
<dbReference type="GO" id="GO:0006353">
    <property type="term" value="P:DNA-templated transcription termination"/>
    <property type="evidence" value="ECO:0007669"/>
    <property type="project" value="UniProtKB-UniRule"/>
</dbReference>
<dbReference type="CDD" id="cd22532">
    <property type="entry name" value="KH-II_CPSF_arch_rpt1"/>
    <property type="match status" value="1"/>
</dbReference>
<dbReference type="KEGG" id="rci:RCIX2365"/>
<dbReference type="PANTHER" id="PTHR11203:SF51">
    <property type="entry name" value="CLEAVAGE AND POLYADENYLATION SPECIFICITY FACTOR"/>
    <property type="match status" value="1"/>
</dbReference>
<evidence type="ECO:0000259" key="14">
    <source>
        <dbReference type="SMART" id="SM00849"/>
    </source>
</evidence>
<dbReference type="InterPro" id="IPR019975">
    <property type="entry name" value="aCPSF1"/>
</dbReference>
<dbReference type="PROSITE" id="PS50084">
    <property type="entry name" value="KH_TYPE_1"/>
    <property type="match status" value="1"/>
</dbReference>
<dbReference type="eggNOG" id="arCOG00543">
    <property type="taxonomic scope" value="Archaea"/>
</dbReference>
<dbReference type="Pfam" id="PF16661">
    <property type="entry name" value="Lactamase_B_6"/>
    <property type="match status" value="1"/>
</dbReference>
<evidence type="ECO:0000256" key="4">
    <source>
        <dbReference type="ARBA" id="ARBA00022759"/>
    </source>
</evidence>
<feature type="binding site" evidence="12">
    <location>
        <position position="352"/>
    </location>
    <ligand>
        <name>Zn(2+)</name>
        <dbReference type="ChEBI" id="CHEBI:29105"/>
        <label>2</label>
    </ligand>
</feature>
<dbReference type="RefSeq" id="WP_012035123.1">
    <property type="nucleotide sequence ID" value="NC_009464.1"/>
</dbReference>
<dbReference type="InterPro" id="IPR050698">
    <property type="entry name" value="MBL"/>
</dbReference>
<dbReference type="Gene3D" id="3.30.300.230">
    <property type="match status" value="1"/>
</dbReference>
<feature type="binding site" evidence="12">
    <location>
        <position position="352"/>
    </location>
    <ligand>
        <name>Zn(2+)</name>
        <dbReference type="ChEBI" id="CHEBI:29105"/>
        <label>1</label>
    </ligand>
</feature>
<dbReference type="PANTHER" id="PTHR11203">
    <property type="entry name" value="CLEAVAGE AND POLYADENYLATION SPECIFICITY FACTOR FAMILY MEMBER"/>
    <property type="match status" value="1"/>
</dbReference>
<dbReference type="Gene3D" id="3.60.15.10">
    <property type="entry name" value="Ribonuclease Z/Hydroxyacylglutathione hydrolase-like"/>
    <property type="match status" value="1"/>
</dbReference>
<evidence type="ECO:0000256" key="6">
    <source>
        <dbReference type="ARBA" id="ARBA00022833"/>
    </source>
</evidence>
<dbReference type="InterPro" id="IPR033769">
    <property type="entry name" value="TffA_KH"/>
</dbReference>
<dbReference type="GO" id="GO:0003723">
    <property type="term" value="F:RNA binding"/>
    <property type="evidence" value="ECO:0007669"/>
    <property type="project" value="UniProtKB-UniRule"/>
</dbReference>
<keyword evidence="5 12" id="KW-0378">Hydrolase</keyword>
<dbReference type="Pfam" id="PF10996">
    <property type="entry name" value="Beta-Casp"/>
    <property type="match status" value="1"/>
</dbReference>
<feature type="domain" description="Beta-Casp" evidence="15">
    <location>
        <begin position="421"/>
        <end position="546"/>
    </location>
</feature>
<dbReference type="EMBL" id="AM114193">
    <property type="protein sequence ID" value="CAJ37458.1"/>
    <property type="molecule type" value="Genomic_DNA"/>
</dbReference>
<dbReference type="InterPro" id="IPR011108">
    <property type="entry name" value="RMMBL"/>
</dbReference>
<dbReference type="Pfam" id="PF07521">
    <property type="entry name" value="RMMBL"/>
    <property type="match status" value="1"/>
</dbReference>
<keyword evidence="6 12" id="KW-0862">Zinc</keyword>
<feature type="region of interest" description="KHb" evidence="12">
    <location>
        <begin position="72"/>
        <end position="139"/>
    </location>
</feature>
<comment type="function">
    <text evidence="12">Terminates transcription on the whole genome. Termination is linked to FttA-mediated RNA cleavage and does not require NTP hydrolysis. Cleaves endonucleolytically at the RNA exit channel of RNA polymerase (RNAP); the 5'-3' exonuclease activity of this protein degrades the nascent RNA released from RNAP.</text>
</comment>
<dbReference type="SUPFAM" id="SSF54814">
    <property type="entry name" value="Prokaryotic type KH domain (KH-domain type II)"/>
    <property type="match status" value="1"/>
</dbReference>
<gene>
    <name evidence="12" type="primary">fttA</name>
    <name evidence="16" type="ORF">RCIX2365</name>
</gene>
<dbReference type="CDD" id="cd16295">
    <property type="entry name" value="TTHA0252-CPSF-like_MBL-fold"/>
    <property type="match status" value="1"/>
</dbReference>
<evidence type="ECO:0000256" key="11">
    <source>
        <dbReference type="ARBA" id="ARBA00023163"/>
    </source>
</evidence>
<evidence type="ECO:0000256" key="1">
    <source>
        <dbReference type="ARBA" id="ARBA00022472"/>
    </source>
</evidence>
<keyword evidence="3 12" id="KW-0479">Metal-binding</keyword>
<dbReference type="SMART" id="SM01027">
    <property type="entry name" value="Beta-Casp"/>
    <property type="match status" value="1"/>
</dbReference>
<dbReference type="EC" id="3.1.-.-" evidence="12"/>
<dbReference type="InterPro" id="IPR001279">
    <property type="entry name" value="Metallo-B-lactamas"/>
</dbReference>
<evidence type="ECO:0000256" key="3">
    <source>
        <dbReference type="ARBA" id="ARBA00022723"/>
    </source>
</evidence>
<feature type="region of interest" description="Beta-Casp" evidence="12">
    <location>
        <begin position="384"/>
        <end position="577"/>
    </location>
</feature>
<dbReference type="GeneID" id="5144176"/>
<evidence type="ECO:0000259" key="13">
    <source>
        <dbReference type="SMART" id="SM00322"/>
    </source>
</evidence>